<dbReference type="RefSeq" id="WP_218822820.1">
    <property type="nucleotide sequence ID" value="NZ_FWZX01000007.1"/>
</dbReference>
<dbReference type="PANTHER" id="PTHR13061:SF29">
    <property type="entry name" value="GAMMA CARBONIC ANHYDRASE-LIKE 1, MITOCHONDRIAL-RELATED"/>
    <property type="match status" value="1"/>
</dbReference>
<organism evidence="1 2">
    <name type="scientific">Tistlia consotensis USBA 355</name>
    <dbReference type="NCBI Taxonomy" id="560819"/>
    <lineage>
        <taxon>Bacteria</taxon>
        <taxon>Pseudomonadati</taxon>
        <taxon>Pseudomonadota</taxon>
        <taxon>Alphaproteobacteria</taxon>
        <taxon>Rhodospirillales</taxon>
        <taxon>Rhodovibrionaceae</taxon>
        <taxon>Tistlia</taxon>
    </lineage>
</organism>
<dbReference type="EMBL" id="FWZX01000007">
    <property type="protein sequence ID" value="SMF20626.1"/>
    <property type="molecule type" value="Genomic_DNA"/>
</dbReference>
<keyword evidence="2" id="KW-1185">Reference proteome</keyword>
<name>A0A1Y6BNH0_9PROT</name>
<dbReference type="InterPro" id="IPR047324">
    <property type="entry name" value="LbH_gamma_CA-like"/>
</dbReference>
<dbReference type="STRING" id="560819.SAMN05428998_10730"/>
<proteinExistence type="predicted"/>
<dbReference type="InterPro" id="IPR001451">
    <property type="entry name" value="Hexapep"/>
</dbReference>
<keyword evidence="1" id="KW-0808">Transferase</keyword>
<dbReference type="SUPFAM" id="SSF51161">
    <property type="entry name" value="Trimeric LpxA-like enzymes"/>
    <property type="match status" value="1"/>
</dbReference>
<evidence type="ECO:0000313" key="2">
    <source>
        <dbReference type="Proteomes" id="UP000192917"/>
    </source>
</evidence>
<dbReference type="PANTHER" id="PTHR13061">
    <property type="entry name" value="DYNACTIN SUBUNIT P25"/>
    <property type="match status" value="1"/>
</dbReference>
<reference evidence="1 2" key="1">
    <citation type="submission" date="2017-04" db="EMBL/GenBank/DDBJ databases">
        <authorList>
            <person name="Afonso C.L."/>
            <person name="Miller P.J."/>
            <person name="Scott M.A."/>
            <person name="Spackman E."/>
            <person name="Goraichik I."/>
            <person name="Dimitrov K.M."/>
            <person name="Suarez D.L."/>
            <person name="Swayne D.E."/>
        </authorList>
    </citation>
    <scope>NUCLEOTIDE SEQUENCE [LARGE SCALE GENOMIC DNA]</scope>
    <source>
        <strain evidence="1 2">USBA 355</strain>
    </source>
</reference>
<gene>
    <name evidence="1" type="ORF">SAMN05428998_10730</name>
</gene>
<dbReference type="InterPro" id="IPR050484">
    <property type="entry name" value="Transf_Hexapept/Carb_Anhydrase"/>
</dbReference>
<dbReference type="AlphaFoldDB" id="A0A1Y6BNH0"/>
<accession>A0A1Y6BNH0</accession>
<evidence type="ECO:0000313" key="1">
    <source>
        <dbReference type="EMBL" id="SMF20626.1"/>
    </source>
</evidence>
<dbReference type="Proteomes" id="UP000192917">
    <property type="component" value="Unassembled WGS sequence"/>
</dbReference>
<dbReference type="CDD" id="cd04645">
    <property type="entry name" value="LbH_gamma_CA_like"/>
    <property type="match status" value="1"/>
</dbReference>
<protein>
    <submittedName>
        <fullName evidence="1">Carbonic anhydrase or acetyltransferase, isoleucine patch superfamily</fullName>
    </submittedName>
</protein>
<dbReference type="Pfam" id="PF00132">
    <property type="entry name" value="Hexapep"/>
    <property type="match status" value="1"/>
</dbReference>
<dbReference type="Gene3D" id="2.160.10.10">
    <property type="entry name" value="Hexapeptide repeat proteins"/>
    <property type="match status" value="1"/>
</dbReference>
<dbReference type="GO" id="GO:0016740">
    <property type="term" value="F:transferase activity"/>
    <property type="evidence" value="ECO:0007669"/>
    <property type="project" value="UniProtKB-KW"/>
</dbReference>
<dbReference type="InterPro" id="IPR011004">
    <property type="entry name" value="Trimer_LpxA-like_sf"/>
</dbReference>
<sequence length="179" mass="18916">MIKPYRGLAPRIHPDAFVAETAVVIGDVEIGAGSSVWYGAVIRGDVNRIVIGRDTNVQDGTVIHCNHDRQGDYRQTGGGLPTLIGDGVTIGHLALLHACTLSDGCFVGMRATVMDGAVVERGAMVAAGALVTPGKRVPSGELWAGAPAAFKRRLTAEELASFPYQAGHYRQLGETHREA</sequence>